<gene>
    <name evidence="7" type="ORF">PHMEG_0004861</name>
</gene>
<evidence type="ECO:0000256" key="6">
    <source>
        <dbReference type="SAM" id="MobiDB-lite"/>
    </source>
</evidence>
<evidence type="ECO:0000256" key="5">
    <source>
        <dbReference type="RuleBase" id="RU367124"/>
    </source>
</evidence>
<dbReference type="InterPro" id="IPR031825">
    <property type="entry name" value="RXLR"/>
</dbReference>
<dbReference type="EMBL" id="NBNE01000299">
    <property type="protein sequence ID" value="OWZ20686.1"/>
    <property type="molecule type" value="Genomic_DNA"/>
</dbReference>
<proteinExistence type="inferred from homology"/>
<evidence type="ECO:0000256" key="2">
    <source>
        <dbReference type="ARBA" id="ARBA00010400"/>
    </source>
</evidence>
<comment type="subcellular location">
    <subcellularLocation>
        <location evidence="1 5">Secreted</location>
    </subcellularLocation>
</comment>
<feature type="signal peptide" evidence="5">
    <location>
        <begin position="1"/>
        <end position="17"/>
    </location>
</feature>
<comment type="similarity">
    <text evidence="2 5">Belongs to the RxLR effector family.</text>
</comment>
<accession>A0A225WSP1</accession>
<evidence type="ECO:0000256" key="4">
    <source>
        <dbReference type="ARBA" id="ARBA00022729"/>
    </source>
</evidence>
<dbReference type="Gene3D" id="1.10.10.2460">
    <property type="match status" value="1"/>
</dbReference>
<comment type="function">
    <text evidence="5">Effector that suppresses plant defense responses during pathogen infection.</text>
</comment>
<evidence type="ECO:0000313" key="8">
    <source>
        <dbReference type="Proteomes" id="UP000198211"/>
    </source>
</evidence>
<keyword evidence="4 5" id="KW-0732">Signal</keyword>
<comment type="caution">
    <text evidence="7">The sequence shown here is derived from an EMBL/GenBank/DDBJ whole genome shotgun (WGS) entry which is preliminary data.</text>
</comment>
<dbReference type="AlphaFoldDB" id="A0A225WSP1"/>
<evidence type="ECO:0000313" key="7">
    <source>
        <dbReference type="EMBL" id="OWZ20686.1"/>
    </source>
</evidence>
<feature type="region of interest" description="Disordered" evidence="6">
    <location>
        <begin position="29"/>
        <end position="48"/>
    </location>
</feature>
<feature type="region of interest" description="Disordered" evidence="6">
    <location>
        <begin position="68"/>
        <end position="93"/>
    </location>
</feature>
<protein>
    <recommendedName>
        <fullName evidence="5">RxLR effector protein</fullName>
    </recommendedName>
</protein>
<keyword evidence="3 5" id="KW-0964">Secreted</keyword>
<name>A0A225WSP1_9STRA</name>
<evidence type="ECO:0000256" key="1">
    <source>
        <dbReference type="ARBA" id="ARBA00004613"/>
    </source>
</evidence>
<feature type="chain" id="PRO_5028509336" description="RxLR effector protein" evidence="5">
    <location>
        <begin position="18"/>
        <end position="168"/>
    </location>
</feature>
<dbReference type="GO" id="GO:0005576">
    <property type="term" value="C:extracellular region"/>
    <property type="evidence" value="ECO:0007669"/>
    <property type="project" value="UniProtKB-SubCell"/>
</dbReference>
<reference evidence="8" key="1">
    <citation type="submission" date="2017-03" db="EMBL/GenBank/DDBJ databases">
        <title>Phytopthora megakarya and P. palmivora, two closely related causual agents of cacao black pod achieved similar genome size and gene model numbers by different mechanisms.</title>
        <authorList>
            <person name="Ali S."/>
            <person name="Shao J."/>
            <person name="Larry D.J."/>
            <person name="Kronmiller B."/>
            <person name="Shen D."/>
            <person name="Strem M.D."/>
            <person name="Melnick R.L."/>
            <person name="Guiltinan M.J."/>
            <person name="Tyler B.M."/>
            <person name="Meinhardt L.W."/>
            <person name="Bailey B.A."/>
        </authorList>
    </citation>
    <scope>NUCLEOTIDE SEQUENCE [LARGE SCALE GENOMIC DNA]</scope>
    <source>
        <strain evidence="8">zdho120</strain>
    </source>
</reference>
<sequence>MRVGFVLLVAAVSLVASSEFVVAAPRGLSVDSPKTSSARSLKSERNVELNDEERSSEFVVAAPRGLSVDSSKTSSARSLKSERNVELNDEEREAEARVAEEKEIDAKILVNIESDPAYAKQVFRSWLQNGQTEKDIARRLKHLGLHAKHAIVLKQYVQYLTTMEERSI</sequence>
<keyword evidence="8" id="KW-1185">Reference proteome</keyword>
<dbReference type="Proteomes" id="UP000198211">
    <property type="component" value="Unassembled WGS sequence"/>
</dbReference>
<organism evidence="7 8">
    <name type="scientific">Phytophthora megakarya</name>
    <dbReference type="NCBI Taxonomy" id="4795"/>
    <lineage>
        <taxon>Eukaryota</taxon>
        <taxon>Sar</taxon>
        <taxon>Stramenopiles</taxon>
        <taxon>Oomycota</taxon>
        <taxon>Peronosporomycetes</taxon>
        <taxon>Peronosporales</taxon>
        <taxon>Peronosporaceae</taxon>
        <taxon>Phytophthora</taxon>
    </lineage>
</organism>
<evidence type="ECO:0000256" key="3">
    <source>
        <dbReference type="ARBA" id="ARBA00022525"/>
    </source>
</evidence>
<dbReference type="OrthoDB" id="128369at2759"/>
<dbReference type="Pfam" id="PF16810">
    <property type="entry name" value="RXLR"/>
    <property type="match status" value="1"/>
</dbReference>